<dbReference type="EMBL" id="BARU01022075">
    <property type="protein sequence ID" value="GAH52607.1"/>
    <property type="molecule type" value="Genomic_DNA"/>
</dbReference>
<comment type="caution">
    <text evidence="2">The sequence shown here is derived from an EMBL/GenBank/DDBJ whole genome shotgun (WGS) entry which is preliminary data.</text>
</comment>
<sequence>MADSKINKDGVIHLFNGKDLSNFYTFIKDRGRNNDPKKVFTVKDGMIRISGEEYGCITTLQEFENYHLIVEFKWGKMTFAPRKQRARDSGILLHSVGEDGAWGGIWMNSIEMQMIEGGTGDLLVLGDDVEQFRLTCTVAPEKSGDSYVYQPDGKSVTIYKGRINWWGRDPDWKDVKGFRGKNDAENPLGKWNRYEGIVKGQGIKAFLNGLLINECTDIRPHKGRIQFQSEGAEVFFRRIDLIP</sequence>
<feature type="non-terminal residue" evidence="2">
    <location>
        <position position="243"/>
    </location>
</feature>
<gene>
    <name evidence="2" type="ORF">S03H2_36017</name>
</gene>
<dbReference type="GO" id="GO:0016787">
    <property type="term" value="F:hydrolase activity"/>
    <property type="evidence" value="ECO:0007669"/>
    <property type="project" value="InterPro"/>
</dbReference>
<name>X1G5W4_9ZZZZ</name>
<dbReference type="Gene3D" id="2.60.120.560">
    <property type="entry name" value="Exo-inulinase, domain 1"/>
    <property type="match status" value="1"/>
</dbReference>
<proteinExistence type="predicted"/>
<evidence type="ECO:0000259" key="1">
    <source>
        <dbReference type="Pfam" id="PF06439"/>
    </source>
</evidence>
<protein>
    <recommendedName>
        <fullName evidence="1">3-keto-alpha-glucoside-1,2-lyase/3-keto-2-hydroxy-glucal hydratase domain-containing protein</fullName>
    </recommendedName>
</protein>
<reference evidence="2" key="1">
    <citation type="journal article" date="2014" name="Front. Microbiol.">
        <title>High frequency of phylogenetically diverse reductive dehalogenase-homologous genes in deep subseafloor sedimentary metagenomes.</title>
        <authorList>
            <person name="Kawai M."/>
            <person name="Futagami T."/>
            <person name="Toyoda A."/>
            <person name="Takaki Y."/>
            <person name="Nishi S."/>
            <person name="Hori S."/>
            <person name="Arai W."/>
            <person name="Tsubouchi T."/>
            <person name="Morono Y."/>
            <person name="Uchiyama I."/>
            <person name="Ito T."/>
            <person name="Fujiyama A."/>
            <person name="Inagaki F."/>
            <person name="Takami H."/>
        </authorList>
    </citation>
    <scope>NUCLEOTIDE SEQUENCE</scope>
    <source>
        <strain evidence="2">Expedition CK06-06</strain>
    </source>
</reference>
<dbReference type="Pfam" id="PF06439">
    <property type="entry name" value="3keto-disac_hyd"/>
    <property type="match status" value="1"/>
</dbReference>
<evidence type="ECO:0000313" key="2">
    <source>
        <dbReference type="EMBL" id="GAH52607.1"/>
    </source>
</evidence>
<dbReference type="InterPro" id="IPR010496">
    <property type="entry name" value="AL/BT2_dom"/>
</dbReference>
<organism evidence="2">
    <name type="scientific">marine sediment metagenome</name>
    <dbReference type="NCBI Taxonomy" id="412755"/>
    <lineage>
        <taxon>unclassified sequences</taxon>
        <taxon>metagenomes</taxon>
        <taxon>ecological metagenomes</taxon>
    </lineage>
</organism>
<dbReference type="AlphaFoldDB" id="X1G5W4"/>
<feature type="domain" description="3-keto-alpha-glucoside-1,2-lyase/3-keto-2-hydroxy-glucal hydratase" evidence="1">
    <location>
        <begin position="11"/>
        <end position="240"/>
    </location>
</feature>
<accession>X1G5W4</accession>